<protein>
    <submittedName>
        <fullName evidence="1">Uncharacterized protein</fullName>
    </submittedName>
</protein>
<dbReference type="Gramene" id="MELO3C017523.2.1">
    <property type="protein sequence ID" value="MELO3C017523.2.1"/>
    <property type="gene ID" value="MELO3C017523.2"/>
</dbReference>
<accession>A0A9I9DFH1</accession>
<reference evidence="1" key="1">
    <citation type="submission" date="2023-03" db="UniProtKB">
        <authorList>
            <consortium name="EnsemblPlants"/>
        </authorList>
    </citation>
    <scope>IDENTIFICATION</scope>
</reference>
<dbReference type="AlphaFoldDB" id="A0A9I9DFH1"/>
<evidence type="ECO:0000313" key="1">
    <source>
        <dbReference type="EnsemblPlants" id="MELO3C017523.2.1"/>
    </source>
</evidence>
<name>A0A9I9DFH1_CUCME</name>
<sequence length="87" mass="9647">DRRRPCLSSLHRDLWQQSPFVRRSRHRLLSSPSNFCLSLAQDVTPRAALLSISHLLCVATSESEVSGLCLLQPVFIHEAPTAIVASP</sequence>
<proteinExistence type="predicted"/>
<dbReference type="EnsemblPlants" id="MELO3C017523.2.1">
    <property type="protein sequence ID" value="MELO3C017523.2.1"/>
    <property type="gene ID" value="MELO3C017523.2"/>
</dbReference>
<organism evidence="1">
    <name type="scientific">Cucumis melo</name>
    <name type="common">Muskmelon</name>
    <dbReference type="NCBI Taxonomy" id="3656"/>
    <lineage>
        <taxon>Eukaryota</taxon>
        <taxon>Viridiplantae</taxon>
        <taxon>Streptophyta</taxon>
        <taxon>Embryophyta</taxon>
        <taxon>Tracheophyta</taxon>
        <taxon>Spermatophyta</taxon>
        <taxon>Magnoliopsida</taxon>
        <taxon>eudicotyledons</taxon>
        <taxon>Gunneridae</taxon>
        <taxon>Pentapetalae</taxon>
        <taxon>rosids</taxon>
        <taxon>fabids</taxon>
        <taxon>Cucurbitales</taxon>
        <taxon>Cucurbitaceae</taxon>
        <taxon>Benincaseae</taxon>
        <taxon>Cucumis</taxon>
    </lineage>
</organism>